<dbReference type="EMBL" id="CP018820">
    <property type="protein sequence ID" value="APR52414.1"/>
    <property type="molecule type" value="Genomic_DNA"/>
</dbReference>
<keyword evidence="2" id="KW-0963">Cytoplasm</keyword>
<protein>
    <recommendedName>
        <fullName evidence="6">Sulfurtransferase</fullName>
    </recommendedName>
</protein>
<dbReference type="SMART" id="SM00450">
    <property type="entry name" value="RHOD"/>
    <property type="match status" value="2"/>
</dbReference>
<dbReference type="NCBIfam" id="NF008557">
    <property type="entry name" value="PRK11493.1"/>
    <property type="match status" value="1"/>
</dbReference>
<evidence type="ECO:0000256" key="4">
    <source>
        <dbReference type="ARBA" id="ARBA00022737"/>
    </source>
</evidence>
<evidence type="ECO:0000256" key="6">
    <source>
        <dbReference type="RuleBase" id="RU000507"/>
    </source>
</evidence>
<reference evidence="9 11" key="3">
    <citation type="submission" date="2018-07" db="EMBL/GenBank/DDBJ databases">
        <title>Genomic and Epidemiologic Investigation of an Indolent Hospital Outbreak.</title>
        <authorList>
            <person name="Johnson R.C."/>
            <person name="Deming C."/>
            <person name="Conlan S."/>
            <person name="Zellmer C.J."/>
            <person name="Michelin A.V."/>
            <person name="Lee-Lin S."/>
            <person name="Thomas P.J."/>
            <person name="Park M."/>
            <person name="Weingarten R.A."/>
            <person name="Less J."/>
            <person name="Dekker J.P."/>
            <person name="Frank K.M."/>
            <person name="Musser K.A."/>
            <person name="Mcquiston J.R."/>
            <person name="Henderson D.K."/>
            <person name="Lau A.F."/>
            <person name="Palmore T.N."/>
            <person name="Segre J.A."/>
        </authorList>
    </citation>
    <scope>NUCLEOTIDE SEQUENCE [LARGE SCALE GENOMIC DNA]</scope>
    <source>
        <strain evidence="9 11">SK-NIH.Env10_0317</strain>
    </source>
</reference>
<dbReference type="PANTHER" id="PTHR11364">
    <property type="entry name" value="THIOSULFATE SULFERTANSFERASE"/>
    <property type="match status" value="1"/>
</dbReference>
<dbReference type="InterPro" id="IPR036873">
    <property type="entry name" value="Rhodanese-like_dom_sf"/>
</dbReference>
<dbReference type="STRING" id="93064.BRX40_08190"/>
<evidence type="ECO:0000313" key="11">
    <source>
        <dbReference type="Proteomes" id="UP000286681"/>
    </source>
</evidence>
<dbReference type="FunFam" id="3.40.250.10:FF:000001">
    <property type="entry name" value="Sulfurtransferase"/>
    <property type="match status" value="1"/>
</dbReference>
<feature type="domain" description="Rhodanese" evidence="7">
    <location>
        <begin position="161"/>
        <end position="274"/>
    </location>
</feature>
<comment type="catalytic activity">
    <reaction evidence="5">
        <text>2-oxo-3-sulfanylpropanoate + [thioredoxin]-dithiol = [thioredoxin]-disulfide + hydrogen sulfide + pyruvate + H(+)</text>
        <dbReference type="Rhea" id="RHEA:21740"/>
        <dbReference type="Rhea" id="RHEA-COMP:10698"/>
        <dbReference type="Rhea" id="RHEA-COMP:10700"/>
        <dbReference type="ChEBI" id="CHEBI:15361"/>
        <dbReference type="ChEBI" id="CHEBI:15378"/>
        <dbReference type="ChEBI" id="CHEBI:29919"/>
        <dbReference type="ChEBI" id="CHEBI:29950"/>
        <dbReference type="ChEBI" id="CHEBI:50058"/>
        <dbReference type="ChEBI" id="CHEBI:57678"/>
        <dbReference type="EC" id="2.8.1.2"/>
    </reaction>
    <physiologicalReaction direction="left-to-right" evidence="5">
        <dbReference type="Rhea" id="RHEA:21741"/>
    </physiologicalReaction>
</comment>
<dbReference type="KEGG" id="skr:BRX40_08190"/>
<dbReference type="RefSeq" id="WP_075151263.1">
    <property type="nucleotide sequence ID" value="NZ_CP018820.1"/>
</dbReference>
<dbReference type="EMBL" id="QQWO01000012">
    <property type="protein sequence ID" value="RSV01437.1"/>
    <property type="molecule type" value="Genomic_DNA"/>
</dbReference>
<keyword evidence="8" id="KW-0670">Pyruvate</keyword>
<dbReference type="SUPFAM" id="SSF52821">
    <property type="entry name" value="Rhodanese/Cell cycle control phosphatase"/>
    <property type="match status" value="2"/>
</dbReference>
<dbReference type="Pfam" id="PF00581">
    <property type="entry name" value="Rhodanese"/>
    <property type="match status" value="2"/>
</dbReference>
<evidence type="ECO:0000313" key="8">
    <source>
        <dbReference type="EMBL" id="APR52414.1"/>
    </source>
</evidence>
<dbReference type="GeneID" id="44132535"/>
<dbReference type="Gene3D" id="3.40.250.10">
    <property type="entry name" value="Rhodanese-like domain"/>
    <property type="match status" value="2"/>
</dbReference>
<dbReference type="GO" id="GO:0004792">
    <property type="term" value="F:thiosulfate-cyanide sulfurtransferase activity"/>
    <property type="evidence" value="ECO:0007669"/>
    <property type="project" value="InterPro"/>
</dbReference>
<gene>
    <name evidence="8" type="primary">sseA</name>
    <name evidence="8" type="ORF">BRX40_08190</name>
    <name evidence="9" type="ORF">CA257_14680</name>
</gene>
<dbReference type="InterPro" id="IPR001307">
    <property type="entry name" value="Thiosulphate_STrfase_CS"/>
</dbReference>
<dbReference type="PROSITE" id="PS00683">
    <property type="entry name" value="RHODANESE_2"/>
    <property type="match status" value="1"/>
</dbReference>
<dbReference type="InterPro" id="IPR001763">
    <property type="entry name" value="Rhodanese-like_dom"/>
</dbReference>
<dbReference type="AlphaFoldDB" id="A0A1L6J957"/>
<evidence type="ECO:0000256" key="3">
    <source>
        <dbReference type="ARBA" id="ARBA00022679"/>
    </source>
</evidence>
<comment type="subcellular location">
    <subcellularLocation>
        <location evidence="1">Cytoplasm</location>
    </subcellularLocation>
</comment>
<dbReference type="FunFam" id="3.40.250.10:FF:000015">
    <property type="entry name" value="Sulfurtransferase"/>
    <property type="match status" value="1"/>
</dbReference>
<reference evidence="10" key="2">
    <citation type="submission" date="2016-12" db="EMBL/GenBank/DDBJ databases">
        <title>Whole genome sequencing of Sphingomonas sp. ABOJV.</title>
        <authorList>
            <person name="Conlan S."/>
            <person name="Thomas P.J."/>
            <person name="Mullikin J."/>
            <person name="Palmore T.N."/>
            <person name="Frank K.M."/>
            <person name="Segre J.A."/>
        </authorList>
    </citation>
    <scope>NUCLEOTIDE SEQUENCE [LARGE SCALE GENOMIC DNA]</scope>
    <source>
        <strain evidence="10">ABOJV</strain>
    </source>
</reference>
<keyword evidence="10" id="KW-1185">Reference proteome</keyword>
<dbReference type="GO" id="GO:0016784">
    <property type="term" value="F:3-mercaptopyruvate sulfurtransferase activity"/>
    <property type="evidence" value="ECO:0007669"/>
    <property type="project" value="UniProtKB-EC"/>
</dbReference>
<feature type="domain" description="Rhodanese" evidence="7">
    <location>
        <begin position="15"/>
        <end position="131"/>
    </location>
</feature>
<dbReference type="OrthoDB" id="9781034at2"/>
<dbReference type="Proteomes" id="UP000286681">
    <property type="component" value="Unassembled WGS sequence"/>
</dbReference>
<reference evidence="8" key="1">
    <citation type="submission" date="2016-12" db="EMBL/GenBank/DDBJ databases">
        <title>Whole genome sequencing of Sphingomonas koreensis.</title>
        <authorList>
            <person name="Conlan S."/>
            <person name="Thomas P.J."/>
            <person name="Mullikin J."/>
            <person name="Palmore T.N."/>
            <person name="Frank K.M."/>
            <person name="Segre J.A."/>
        </authorList>
    </citation>
    <scope>NUCLEOTIDE SEQUENCE</scope>
    <source>
        <strain evidence="8">ABOJV</strain>
    </source>
</reference>
<name>A0A1L6J957_9SPHN</name>
<evidence type="ECO:0000256" key="1">
    <source>
        <dbReference type="ARBA" id="ARBA00004496"/>
    </source>
</evidence>
<dbReference type="PROSITE" id="PS50206">
    <property type="entry name" value="RHODANESE_3"/>
    <property type="match status" value="2"/>
</dbReference>
<sequence>MDALVTTQWLAGELSAPDLRILDATWFLPSESRDAHAEFVAGHIQGAVFFDINAIADQTSPLPTMLPPPAQFAAQLGALGVATGNRIVVYDNAPHHTATRAWWMLRSFGIEAAILDGGLAKWKAEGRPLLSGHPVPAPATVAVHPNTALVRTLDQVKANLTSHAEQLVDARSAVRFTGQEAETRPGLAGGHIPGSANIPYSSFFNPDRTWKHVPTLRLLFEDEGIEVERPVIATCGSGISAAVVVFALHLLGHPAALYDGSWTEWGADPSTPKATGAA</sequence>
<evidence type="ECO:0000313" key="10">
    <source>
        <dbReference type="Proteomes" id="UP000185161"/>
    </source>
</evidence>
<dbReference type="GO" id="GO:0005737">
    <property type="term" value="C:cytoplasm"/>
    <property type="evidence" value="ECO:0007669"/>
    <property type="project" value="UniProtKB-SubCell"/>
</dbReference>
<evidence type="ECO:0000259" key="7">
    <source>
        <dbReference type="PROSITE" id="PS50206"/>
    </source>
</evidence>
<dbReference type="PANTHER" id="PTHR11364:SF27">
    <property type="entry name" value="SULFURTRANSFERASE"/>
    <property type="match status" value="1"/>
</dbReference>
<proteinExistence type="predicted"/>
<dbReference type="CDD" id="cd01449">
    <property type="entry name" value="TST_Repeat_2"/>
    <property type="match status" value="1"/>
</dbReference>
<evidence type="ECO:0000256" key="5">
    <source>
        <dbReference type="ARBA" id="ARBA00051793"/>
    </source>
</evidence>
<accession>A0A1L6J957</accession>
<dbReference type="InterPro" id="IPR045078">
    <property type="entry name" value="TST/MPST-like"/>
</dbReference>
<dbReference type="CDD" id="cd01448">
    <property type="entry name" value="TST_Repeat_1"/>
    <property type="match status" value="1"/>
</dbReference>
<organism evidence="8 10">
    <name type="scientific">Sphingomonas koreensis</name>
    <dbReference type="NCBI Taxonomy" id="93064"/>
    <lineage>
        <taxon>Bacteria</taxon>
        <taxon>Pseudomonadati</taxon>
        <taxon>Pseudomonadota</taxon>
        <taxon>Alphaproteobacteria</taxon>
        <taxon>Sphingomonadales</taxon>
        <taxon>Sphingomonadaceae</taxon>
        <taxon>Sphingomonas</taxon>
    </lineage>
</organism>
<evidence type="ECO:0000256" key="2">
    <source>
        <dbReference type="ARBA" id="ARBA00022490"/>
    </source>
</evidence>
<keyword evidence="4" id="KW-0677">Repeat</keyword>
<evidence type="ECO:0000313" key="9">
    <source>
        <dbReference type="EMBL" id="RSV01437.1"/>
    </source>
</evidence>
<dbReference type="Proteomes" id="UP000185161">
    <property type="component" value="Chromosome"/>
</dbReference>
<keyword evidence="3 6" id="KW-0808">Transferase</keyword>